<dbReference type="RefSeq" id="WP_146526515.1">
    <property type="nucleotide sequence ID" value="NZ_SJPV01000003.1"/>
</dbReference>
<dbReference type="OrthoDB" id="9808976at2"/>
<organism evidence="2 3">
    <name type="scientific">Novipirellula artificiosorum</name>
    <dbReference type="NCBI Taxonomy" id="2528016"/>
    <lineage>
        <taxon>Bacteria</taxon>
        <taxon>Pseudomonadati</taxon>
        <taxon>Planctomycetota</taxon>
        <taxon>Planctomycetia</taxon>
        <taxon>Pirellulales</taxon>
        <taxon>Pirellulaceae</taxon>
        <taxon>Novipirellula</taxon>
    </lineage>
</organism>
<evidence type="ECO:0000313" key="2">
    <source>
        <dbReference type="EMBL" id="TWU39447.1"/>
    </source>
</evidence>
<sequence>MEGFSRFRPSRGNSIDSGVFGCDRFRAFLSLAFARLSQLKMAEISAIKLDGEIVAVEFELIGPTTVYAYQAGISETGLQHSAGSLSAMVRIRTAIERGKTKFDFLRGDEPYKFRWGAQTMQTCRLRLRRRSTLGLLAHHANIFLRFRIMYCENRDYAQPCPHERIAIYAVSRLPTK</sequence>
<accession>A0A5C6DU60</accession>
<feature type="domain" description="BioF2-like acetyltransferase" evidence="1">
    <location>
        <begin position="16"/>
        <end position="112"/>
    </location>
</feature>
<dbReference type="Pfam" id="PF13480">
    <property type="entry name" value="Acetyltransf_6"/>
    <property type="match status" value="1"/>
</dbReference>
<reference evidence="2 3" key="1">
    <citation type="submission" date="2019-02" db="EMBL/GenBank/DDBJ databases">
        <title>Deep-cultivation of Planctomycetes and their phenomic and genomic characterization uncovers novel biology.</title>
        <authorList>
            <person name="Wiegand S."/>
            <person name="Jogler M."/>
            <person name="Boedeker C."/>
            <person name="Pinto D."/>
            <person name="Vollmers J."/>
            <person name="Rivas-Marin E."/>
            <person name="Kohn T."/>
            <person name="Peeters S.H."/>
            <person name="Heuer A."/>
            <person name="Rast P."/>
            <person name="Oberbeckmann S."/>
            <person name="Bunk B."/>
            <person name="Jeske O."/>
            <person name="Meyerdierks A."/>
            <person name="Storesund J.E."/>
            <person name="Kallscheuer N."/>
            <person name="Luecker S."/>
            <person name="Lage O.M."/>
            <person name="Pohl T."/>
            <person name="Merkel B.J."/>
            <person name="Hornburger P."/>
            <person name="Mueller R.-W."/>
            <person name="Bruemmer F."/>
            <person name="Labrenz M."/>
            <person name="Spormann A.M."/>
            <person name="Op Den Camp H."/>
            <person name="Overmann J."/>
            <person name="Amann R."/>
            <person name="Jetten M.S.M."/>
            <person name="Mascher T."/>
            <person name="Medema M.H."/>
            <person name="Devos D.P."/>
            <person name="Kaster A.-K."/>
            <person name="Ovreas L."/>
            <person name="Rohde M."/>
            <person name="Galperin M.Y."/>
            <person name="Jogler C."/>
        </authorList>
    </citation>
    <scope>NUCLEOTIDE SEQUENCE [LARGE SCALE GENOMIC DNA]</scope>
    <source>
        <strain evidence="2 3">Poly41</strain>
    </source>
</reference>
<protein>
    <recommendedName>
        <fullName evidence="1">BioF2-like acetyltransferase domain-containing protein</fullName>
    </recommendedName>
</protein>
<comment type="caution">
    <text evidence="2">The sequence shown here is derived from an EMBL/GenBank/DDBJ whole genome shotgun (WGS) entry which is preliminary data.</text>
</comment>
<evidence type="ECO:0000313" key="3">
    <source>
        <dbReference type="Proteomes" id="UP000319143"/>
    </source>
</evidence>
<dbReference type="Proteomes" id="UP000319143">
    <property type="component" value="Unassembled WGS sequence"/>
</dbReference>
<dbReference type="Gene3D" id="3.40.630.30">
    <property type="match status" value="1"/>
</dbReference>
<dbReference type="InterPro" id="IPR038740">
    <property type="entry name" value="BioF2-like_GNAT_dom"/>
</dbReference>
<keyword evidence="3" id="KW-1185">Reference proteome</keyword>
<dbReference type="AlphaFoldDB" id="A0A5C6DU60"/>
<dbReference type="InterPro" id="IPR016181">
    <property type="entry name" value="Acyl_CoA_acyltransferase"/>
</dbReference>
<proteinExistence type="predicted"/>
<dbReference type="SUPFAM" id="SSF55729">
    <property type="entry name" value="Acyl-CoA N-acyltransferases (Nat)"/>
    <property type="match status" value="1"/>
</dbReference>
<gene>
    <name evidence="2" type="ORF">Poly41_22710</name>
</gene>
<evidence type="ECO:0000259" key="1">
    <source>
        <dbReference type="Pfam" id="PF13480"/>
    </source>
</evidence>
<dbReference type="EMBL" id="SJPV01000003">
    <property type="protein sequence ID" value="TWU39447.1"/>
    <property type="molecule type" value="Genomic_DNA"/>
</dbReference>
<name>A0A5C6DU60_9BACT</name>